<dbReference type="Pfam" id="PF01226">
    <property type="entry name" value="Form_Nir_trans"/>
    <property type="match status" value="1"/>
</dbReference>
<gene>
    <name evidence="6" type="ORF">RN79_03825</name>
</gene>
<dbReference type="InterPro" id="IPR000292">
    <property type="entry name" value="For/NO2_transpt"/>
</dbReference>
<proteinExistence type="predicted"/>
<name>A0A0C1K6M2_STRCV</name>
<reference evidence="6 7" key="1">
    <citation type="submission" date="2014-12" db="EMBL/GenBank/DDBJ databases">
        <title>Partial genome sequence of Streptococcus constellatus KCOM 1650 (= ChDC B144).</title>
        <authorList>
            <person name="Kook J.-K."/>
            <person name="Park S.-N."/>
            <person name="Lim Y.K."/>
            <person name="Jo E."/>
        </authorList>
    </citation>
    <scope>NUCLEOTIDE SEQUENCE [LARGE SCALE GENOMIC DNA]</scope>
    <source>
        <strain evidence="6 7">KCOM 1650</strain>
    </source>
</reference>
<keyword evidence="4 5" id="KW-0472">Membrane</keyword>
<dbReference type="AlphaFoldDB" id="A0A0C1K6M2"/>
<organism evidence="6 7">
    <name type="scientific">Streptococcus constellatus</name>
    <dbReference type="NCBI Taxonomy" id="76860"/>
    <lineage>
        <taxon>Bacteria</taxon>
        <taxon>Bacillati</taxon>
        <taxon>Bacillota</taxon>
        <taxon>Bacilli</taxon>
        <taxon>Lactobacillales</taxon>
        <taxon>Streptococcaceae</taxon>
        <taxon>Streptococcus</taxon>
        <taxon>Streptococcus anginosus group</taxon>
    </lineage>
</organism>
<evidence type="ECO:0000256" key="1">
    <source>
        <dbReference type="ARBA" id="ARBA00004141"/>
    </source>
</evidence>
<dbReference type="OrthoDB" id="9786493at2"/>
<dbReference type="STRING" id="862969.SCI_1042"/>
<protein>
    <submittedName>
        <fullName evidence="6">Formate-nitrite transporter</fullName>
    </submittedName>
</protein>
<dbReference type="PANTHER" id="PTHR30520">
    <property type="entry name" value="FORMATE TRANSPORTER-RELATED"/>
    <property type="match status" value="1"/>
</dbReference>
<feature type="transmembrane region" description="Helical" evidence="5">
    <location>
        <begin position="63"/>
        <end position="84"/>
    </location>
</feature>
<keyword evidence="3 5" id="KW-1133">Transmembrane helix</keyword>
<evidence type="ECO:0000256" key="3">
    <source>
        <dbReference type="ARBA" id="ARBA00022989"/>
    </source>
</evidence>
<dbReference type="Gene3D" id="1.20.1080.10">
    <property type="entry name" value="Glycerol uptake facilitator protein"/>
    <property type="match status" value="1"/>
</dbReference>
<feature type="transmembrane region" description="Helical" evidence="5">
    <location>
        <begin position="185"/>
        <end position="214"/>
    </location>
</feature>
<evidence type="ECO:0000256" key="4">
    <source>
        <dbReference type="ARBA" id="ARBA00023136"/>
    </source>
</evidence>
<evidence type="ECO:0000313" key="7">
    <source>
        <dbReference type="Proteomes" id="UP000031339"/>
    </source>
</evidence>
<comment type="caution">
    <text evidence="6">The sequence shown here is derived from an EMBL/GenBank/DDBJ whole genome shotgun (WGS) entry which is preliminary data.</text>
</comment>
<feature type="transmembrane region" description="Helical" evidence="5">
    <location>
        <begin position="33"/>
        <end position="57"/>
    </location>
</feature>
<feature type="transmembrane region" description="Helical" evidence="5">
    <location>
        <begin position="234"/>
        <end position="256"/>
    </location>
</feature>
<keyword evidence="2 5" id="KW-0812">Transmembrane</keyword>
<dbReference type="PANTHER" id="PTHR30520:SF8">
    <property type="entry name" value="NITRITE TRANSPORTER NIRC"/>
    <property type="match status" value="1"/>
</dbReference>
<evidence type="ECO:0000313" key="6">
    <source>
        <dbReference type="EMBL" id="KIC78705.1"/>
    </source>
</evidence>
<dbReference type="eggNOG" id="COG2116">
    <property type="taxonomic scope" value="Bacteria"/>
</dbReference>
<dbReference type="GO" id="GO:0015499">
    <property type="term" value="F:formate transmembrane transporter activity"/>
    <property type="evidence" value="ECO:0007669"/>
    <property type="project" value="TreeGrafter"/>
</dbReference>
<feature type="transmembrane region" description="Helical" evidence="5">
    <location>
        <begin position="156"/>
        <end position="178"/>
    </location>
</feature>
<dbReference type="InterPro" id="IPR023271">
    <property type="entry name" value="Aquaporin-like"/>
</dbReference>
<accession>A0A0C1K6M2</accession>
<dbReference type="Proteomes" id="UP000031339">
    <property type="component" value="Unassembled WGS sequence"/>
</dbReference>
<evidence type="ECO:0000256" key="5">
    <source>
        <dbReference type="SAM" id="Phobius"/>
    </source>
</evidence>
<evidence type="ECO:0000256" key="2">
    <source>
        <dbReference type="ARBA" id="ARBA00022692"/>
    </source>
</evidence>
<feature type="transmembrane region" description="Helical" evidence="5">
    <location>
        <begin position="105"/>
        <end position="127"/>
    </location>
</feature>
<dbReference type="GO" id="GO:0005886">
    <property type="term" value="C:plasma membrane"/>
    <property type="evidence" value="ECO:0007669"/>
    <property type="project" value="TreeGrafter"/>
</dbReference>
<dbReference type="EMBL" id="JWIY01000001">
    <property type="protein sequence ID" value="KIC78705.1"/>
    <property type="molecule type" value="Genomic_DNA"/>
</dbReference>
<sequence>MSESLFISKIEYACYKKEELFNRSKAKYAIRSMFAGAFLTLSTAAGVIVADLMNGFASGTGRFVFPFIFAWGLVYILFLNAELTTSNMMYLTAGTFLKKINWKKALLILLYCTFFNLVGALFIGFIFNQTSEFTHLTSKSFLAGIAEHKLSRPNQLVIFEGIVANIFVNIAILSYLLLKNSTAKILIVISAIYMFVFLTNEHLAANFASFSLVAFNKIAGQIEVFNLLNILRHFSVTFLANWIGGGLLIGLSYAFLNKDETTYVD</sequence>
<dbReference type="RefSeq" id="WP_037596912.1">
    <property type="nucleotide sequence ID" value="NZ_JASOJK010000001.1"/>
</dbReference>
<comment type="subcellular location">
    <subcellularLocation>
        <location evidence="1">Membrane</location>
        <topology evidence="1">Multi-pass membrane protein</topology>
    </subcellularLocation>
</comment>